<feature type="transmembrane region" description="Helical" evidence="8">
    <location>
        <begin position="253"/>
        <end position="273"/>
    </location>
</feature>
<gene>
    <name evidence="9" type="ORF">GSLYS_00013763001</name>
</gene>
<name>A0AAV2I1Y1_LYMST</name>
<dbReference type="GO" id="GO:0000139">
    <property type="term" value="C:Golgi membrane"/>
    <property type="evidence" value="ECO:0007669"/>
    <property type="project" value="UniProtKB-SubCell"/>
</dbReference>
<keyword evidence="6 8" id="KW-1133">Transmembrane helix</keyword>
<dbReference type="GO" id="GO:0005789">
    <property type="term" value="C:endoplasmic reticulum membrane"/>
    <property type="evidence" value="ECO:0007669"/>
    <property type="project" value="TreeGrafter"/>
</dbReference>
<evidence type="ECO:0000313" key="10">
    <source>
        <dbReference type="Proteomes" id="UP001497497"/>
    </source>
</evidence>
<feature type="transmembrane region" description="Helical" evidence="8">
    <location>
        <begin position="108"/>
        <end position="126"/>
    </location>
</feature>
<evidence type="ECO:0000313" key="9">
    <source>
        <dbReference type="EMBL" id="CAL1540030.1"/>
    </source>
</evidence>
<evidence type="ECO:0000256" key="2">
    <source>
        <dbReference type="ARBA" id="ARBA00006387"/>
    </source>
</evidence>
<dbReference type="PANTHER" id="PTHR13148:SF0">
    <property type="entry name" value="POST-GPI ATTACHMENT TO PROTEINS FACTOR 3"/>
    <property type="match status" value="1"/>
</dbReference>
<protein>
    <recommendedName>
        <fullName evidence="8">Post-GPI attachment to proteins factor 3</fullName>
    </recommendedName>
</protein>
<keyword evidence="10" id="KW-1185">Reference proteome</keyword>
<keyword evidence="5" id="KW-0732">Signal</keyword>
<evidence type="ECO:0000256" key="5">
    <source>
        <dbReference type="ARBA" id="ARBA00022729"/>
    </source>
</evidence>
<proteinExistence type="inferred from homology"/>
<comment type="similarity">
    <text evidence="2 8">Belongs to the PGAP3 family.</text>
</comment>
<feature type="transmembrane region" description="Helical" evidence="8">
    <location>
        <begin position="138"/>
        <end position="158"/>
    </location>
</feature>
<feature type="transmembrane region" description="Helical" evidence="8">
    <location>
        <begin position="170"/>
        <end position="190"/>
    </location>
</feature>
<feature type="transmembrane region" description="Helical" evidence="8">
    <location>
        <begin position="197"/>
        <end position="216"/>
    </location>
</feature>
<evidence type="ECO:0000256" key="4">
    <source>
        <dbReference type="ARBA" id="ARBA00022692"/>
    </source>
</evidence>
<keyword evidence="8" id="KW-0333">Golgi apparatus</keyword>
<dbReference type="Pfam" id="PF04080">
    <property type="entry name" value="Per1"/>
    <property type="match status" value="1"/>
</dbReference>
<reference evidence="9 10" key="1">
    <citation type="submission" date="2024-04" db="EMBL/GenBank/DDBJ databases">
        <authorList>
            <consortium name="Genoscope - CEA"/>
            <person name="William W."/>
        </authorList>
    </citation>
    <scope>NUCLEOTIDE SEQUENCE [LARGE SCALE GENOMIC DNA]</scope>
</reference>
<dbReference type="PANTHER" id="PTHR13148">
    <property type="entry name" value="PER1-RELATED"/>
    <property type="match status" value="1"/>
</dbReference>
<dbReference type="EMBL" id="CAXITT010000367">
    <property type="protein sequence ID" value="CAL1540030.1"/>
    <property type="molecule type" value="Genomic_DNA"/>
</dbReference>
<comment type="function">
    <text evidence="8">Involved in the lipid remodeling steps of GPI-anchor maturation.</text>
</comment>
<accession>A0AAV2I1Y1</accession>
<sequence>MGLFFNLLVVNISISIGIIKFVNASNGDRSYIFGKCIQSCVAQNCSNVTEFTLAQPLHMQFLRWTCLDECKYECMWTTVEAYHRDSSQVPQFFGKWPFVRLAGIQEPASMIFSLLNGLSHLALFHYRAKVPSSTPMFIVWHGMALVGITTWMCATLFHTKDTPFTEKLDYFSAFGLVLYNLFTLICRATGTKNRIKLILVGVLLTGIYVYHIYYLAFIKFDYGYNMAVNIGIGAVNALGWVAWSLWYWKSKPYVWKCITVMVGLNILLGLELGDFPPLLWMFDAHAIWHAGTVPLNLLWYSFIIDDALYKPSPKEVQDIKKIV</sequence>
<dbReference type="Proteomes" id="UP001497497">
    <property type="component" value="Unassembled WGS sequence"/>
</dbReference>
<comment type="caution">
    <text evidence="9">The sequence shown here is derived from an EMBL/GenBank/DDBJ whole genome shotgun (WGS) entry which is preliminary data.</text>
</comment>
<comment type="subcellular location">
    <subcellularLocation>
        <location evidence="1">Endomembrane system</location>
        <topology evidence="1">Multi-pass membrane protein</topology>
    </subcellularLocation>
    <subcellularLocation>
        <location evidence="8">Golgi apparatus membrane</location>
        <topology evidence="8">Multi-pass membrane protein</topology>
    </subcellularLocation>
</comment>
<dbReference type="AlphaFoldDB" id="A0AAV2I1Y1"/>
<evidence type="ECO:0000256" key="3">
    <source>
        <dbReference type="ARBA" id="ARBA00022502"/>
    </source>
</evidence>
<evidence type="ECO:0000256" key="6">
    <source>
        <dbReference type="ARBA" id="ARBA00022989"/>
    </source>
</evidence>
<evidence type="ECO:0000256" key="8">
    <source>
        <dbReference type="RuleBase" id="RU365066"/>
    </source>
</evidence>
<dbReference type="InterPro" id="IPR007217">
    <property type="entry name" value="Per1-like"/>
</dbReference>
<keyword evidence="7 8" id="KW-0472">Membrane</keyword>
<keyword evidence="4 8" id="KW-0812">Transmembrane</keyword>
<evidence type="ECO:0000256" key="1">
    <source>
        <dbReference type="ARBA" id="ARBA00004127"/>
    </source>
</evidence>
<evidence type="ECO:0000256" key="7">
    <source>
        <dbReference type="ARBA" id="ARBA00023136"/>
    </source>
</evidence>
<feature type="transmembrane region" description="Helical" evidence="8">
    <location>
        <begin position="285"/>
        <end position="304"/>
    </location>
</feature>
<dbReference type="GO" id="GO:0016788">
    <property type="term" value="F:hydrolase activity, acting on ester bonds"/>
    <property type="evidence" value="ECO:0007669"/>
    <property type="project" value="TreeGrafter"/>
</dbReference>
<dbReference type="GO" id="GO:0006506">
    <property type="term" value="P:GPI anchor biosynthetic process"/>
    <property type="evidence" value="ECO:0007669"/>
    <property type="project" value="UniProtKB-KW"/>
</dbReference>
<keyword evidence="3 8" id="KW-0337">GPI-anchor biosynthesis</keyword>
<organism evidence="9 10">
    <name type="scientific">Lymnaea stagnalis</name>
    <name type="common">Great pond snail</name>
    <name type="synonym">Helix stagnalis</name>
    <dbReference type="NCBI Taxonomy" id="6523"/>
    <lineage>
        <taxon>Eukaryota</taxon>
        <taxon>Metazoa</taxon>
        <taxon>Spiralia</taxon>
        <taxon>Lophotrochozoa</taxon>
        <taxon>Mollusca</taxon>
        <taxon>Gastropoda</taxon>
        <taxon>Heterobranchia</taxon>
        <taxon>Euthyneura</taxon>
        <taxon>Panpulmonata</taxon>
        <taxon>Hygrophila</taxon>
        <taxon>Lymnaeoidea</taxon>
        <taxon>Lymnaeidae</taxon>
        <taxon>Lymnaea</taxon>
    </lineage>
</organism>
<feature type="transmembrane region" description="Helical" evidence="8">
    <location>
        <begin position="222"/>
        <end position="246"/>
    </location>
</feature>